<gene>
    <name evidence="2" type="ORF">NDU88_007134</name>
</gene>
<reference evidence="2" key="1">
    <citation type="journal article" date="2022" name="bioRxiv">
        <title>Sequencing and chromosome-scale assembly of the giantPleurodeles waltlgenome.</title>
        <authorList>
            <person name="Brown T."/>
            <person name="Elewa A."/>
            <person name="Iarovenko S."/>
            <person name="Subramanian E."/>
            <person name="Araus A.J."/>
            <person name="Petzold A."/>
            <person name="Susuki M."/>
            <person name="Suzuki K.-i.T."/>
            <person name="Hayashi T."/>
            <person name="Toyoda A."/>
            <person name="Oliveira C."/>
            <person name="Osipova E."/>
            <person name="Leigh N.D."/>
            <person name="Simon A."/>
            <person name="Yun M.H."/>
        </authorList>
    </citation>
    <scope>NUCLEOTIDE SEQUENCE</scope>
    <source>
        <strain evidence="2">20211129_DDA</strain>
        <tissue evidence="2">Liver</tissue>
    </source>
</reference>
<keyword evidence="3" id="KW-1185">Reference proteome</keyword>
<feature type="region of interest" description="Disordered" evidence="1">
    <location>
        <begin position="59"/>
        <end position="101"/>
    </location>
</feature>
<name>A0AAV7VPL2_PLEWA</name>
<feature type="compositionally biased region" description="Polar residues" evidence="1">
    <location>
        <begin position="1"/>
        <end position="12"/>
    </location>
</feature>
<evidence type="ECO:0000313" key="2">
    <source>
        <dbReference type="EMBL" id="KAJ1203347.1"/>
    </source>
</evidence>
<proteinExistence type="predicted"/>
<accession>A0AAV7VPL2</accession>
<dbReference type="EMBL" id="JANPWB010000003">
    <property type="protein sequence ID" value="KAJ1203347.1"/>
    <property type="molecule type" value="Genomic_DNA"/>
</dbReference>
<feature type="region of interest" description="Disordered" evidence="1">
    <location>
        <begin position="1"/>
        <end position="29"/>
    </location>
</feature>
<dbReference type="AlphaFoldDB" id="A0AAV7VPL2"/>
<organism evidence="2 3">
    <name type="scientific">Pleurodeles waltl</name>
    <name type="common">Iberian ribbed newt</name>
    <dbReference type="NCBI Taxonomy" id="8319"/>
    <lineage>
        <taxon>Eukaryota</taxon>
        <taxon>Metazoa</taxon>
        <taxon>Chordata</taxon>
        <taxon>Craniata</taxon>
        <taxon>Vertebrata</taxon>
        <taxon>Euteleostomi</taxon>
        <taxon>Amphibia</taxon>
        <taxon>Batrachia</taxon>
        <taxon>Caudata</taxon>
        <taxon>Salamandroidea</taxon>
        <taxon>Salamandridae</taxon>
        <taxon>Pleurodelinae</taxon>
        <taxon>Pleurodeles</taxon>
    </lineage>
</organism>
<protein>
    <submittedName>
        <fullName evidence="2">Uncharacterized protein</fullName>
    </submittedName>
</protein>
<evidence type="ECO:0000256" key="1">
    <source>
        <dbReference type="SAM" id="MobiDB-lite"/>
    </source>
</evidence>
<comment type="caution">
    <text evidence="2">The sequence shown here is derived from an EMBL/GenBank/DDBJ whole genome shotgun (WGS) entry which is preliminary data.</text>
</comment>
<evidence type="ECO:0000313" key="3">
    <source>
        <dbReference type="Proteomes" id="UP001066276"/>
    </source>
</evidence>
<dbReference type="Proteomes" id="UP001066276">
    <property type="component" value="Chromosome 2_1"/>
</dbReference>
<sequence>MGNRQPGPSNQGRHCRKPRTGSPVPPSSLSAVSLFAGPACPLCPVTWVKPQSFGFLRRILGGDGGQKQEDPLPSPQKYPLDRHMPTEAPQAAIFSVPSRGE</sequence>